<evidence type="ECO:0000313" key="3">
    <source>
        <dbReference type="Proteomes" id="UP001642482"/>
    </source>
</evidence>
<dbReference type="Proteomes" id="UP001642482">
    <property type="component" value="Unassembled WGS sequence"/>
</dbReference>
<sequence>MAIALRSTATTTGIDRGRPTVAAETTETGMPTFEPLFAHYLDQEKNIPLADLESDDKKDSKKERELQSRWRRFVDKWNGHELDDHWYEPQLFLRAVRAHDNGTSLAVRPAVDKKEAQDEEDVEEDDDDSDYGPALPPGEGQSSSTTVAPIRSRHLGAPGPAIPSLADLEERRAVDDDERDAERAALRLARRADRAEQRERLGELVPRAAAGTRERQLEKKRELNDKMRGFRDRSPGGGGLEVGDDELMGDDGGGGSSRRSAQDVKKEAEAAQARRTYWQQRREEEQRARDEELNERRAQYRAREEETMDMLRELARQRFG</sequence>
<protein>
    <submittedName>
        <fullName evidence="2">Uncharacterized protein</fullName>
    </submittedName>
</protein>
<accession>A0ABP0BHT2</accession>
<proteinExistence type="predicted"/>
<dbReference type="PANTHER" id="PTHR34117:SF1">
    <property type="entry name" value="STYLE CELL-CYCLE INHIBITOR 1"/>
    <property type="match status" value="1"/>
</dbReference>
<evidence type="ECO:0000313" key="2">
    <source>
        <dbReference type="EMBL" id="CAK7219060.1"/>
    </source>
</evidence>
<reference evidence="2 3" key="1">
    <citation type="submission" date="2024-01" db="EMBL/GenBank/DDBJ databases">
        <authorList>
            <person name="Allen C."/>
            <person name="Tagirdzhanova G."/>
        </authorList>
    </citation>
    <scope>NUCLEOTIDE SEQUENCE [LARGE SCALE GENOMIC DNA]</scope>
</reference>
<dbReference type="PANTHER" id="PTHR34117">
    <property type="entry name" value="STYLE CELL-CYCLE INHIBITOR 1"/>
    <property type="match status" value="1"/>
</dbReference>
<feature type="region of interest" description="Disordered" evidence="1">
    <location>
        <begin position="106"/>
        <end position="299"/>
    </location>
</feature>
<organism evidence="2 3">
    <name type="scientific">Sporothrix eucalyptigena</name>
    <dbReference type="NCBI Taxonomy" id="1812306"/>
    <lineage>
        <taxon>Eukaryota</taxon>
        <taxon>Fungi</taxon>
        <taxon>Dikarya</taxon>
        <taxon>Ascomycota</taxon>
        <taxon>Pezizomycotina</taxon>
        <taxon>Sordariomycetes</taxon>
        <taxon>Sordariomycetidae</taxon>
        <taxon>Ophiostomatales</taxon>
        <taxon>Ophiostomataceae</taxon>
        <taxon>Sporothrix</taxon>
    </lineage>
</organism>
<feature type="compositionally biased region" description="Basic and acidic residues" evidence="1">
    <location>
        <begin position="168"/>
        <end position="202"/>
    </location>
</feature>
<name>A0ABP0BHT2_9PEZI</name>
<feature type="region of interest" description="Disordered" evidence="1">
    <location>
        <begin position="1"/>
        <end position="20"/>
    </location>
</feature>
<dbReference type="EMBL" id="CAWUHD010000030">
    <property type="protein sequence ID" value="CAK7219060.1"/>
    <property type="molecule type" value="Genomic_DNA"/>
</dbReference>
<feature type="compositionally biased region" description="Basic and acidic residues" evidence="1">
    <location>
        <begin position="280"/>
        <end position="299"/>
    </location>
</feature>
<evidence type="ECO:0000256" key="1">
    <source>
        <dbReference type="SAM" id="MobiDB-lite"/>
    </source>
</evidence>
<gene>
    <name evidence="2" type="ORF">SEUCBS140593_003761</name>
</gene>
<keyword evidence="3" id="KW-1185">Reference proteome</keyword>
<feature type="compositionally biased region" description="Basic and acidic residues" evidence="1">
    <location>
        <begin position="212"/>
        <end position="234"/>
    </location>
</feature>
<dbReference type="InterPro" id="IPR044688">
    <property type="entry name" value="SCI-1-like"/>
</dbReference>
<feature type="compositionally biased region" description="Acidic residues" evidence="1">
    <location>
        <begin position="117"/>
        <end position="130"/>
    </location>
</feature>
<feature type="compositionally biased region" description="Basic and acidic residues" evidence="1">
    <location>
        <begin position="260"/>
        <end position="269"/>
    </location>
</feature>
<comment type="caution">
    <text evidence="2">The sequence shown here is derived from an EMBL/GenBank/DDBJ whole genome shotgun (WGS) entry which is preliminary data.</text>
</comment>